<dbReference type="Pfam" id="PF17289">
    <property type="entry name" value="Terminase_6C"/>
    <property type="match status" value="1"/>
</dbReference>
<protein>
    <submittedName>
        <fullName evidence="3">Phage terminase large subunit</fullName>
    </submittedName>
</protein>
<evidence type="ECO:0000256" key="1">
    <source>
        <dbReference type="ARBA" id="ARBA00022612"/>
    </source>
</evidence>
<dbReference type="InterPro" id="IPR006517">
    <property type="entry name" value="Phage_terminase_lsu-like_C"/>
</dbReference>
<name>A0ABV7ZHG4_9HELI</name>
<dbReference type="EMBL" id="JBHRZO010000012">
    <property type="protein sequence ID" value="MFC3847556.1"/>
    <property type="molecule type" value="Genomic_DNA"/>
</dbReference>
<accession>A0ABV7ZHG4</accession>
<dbReference type="Gene3D" id="3.30.420.240">
    <property type="match status" value="1"/>
</dbReference>
<comment type="caution">
    <text evidence="3">The sequence shown here is derived from an EMBL/GenBank/DDBJ whole genome shotgun (WGS) entry which is preliminary data.</text>
</comment>
<evidence type="ECO:0000313" key="3">
    <source>
        <dbReference type="EMBL" id="MFC3847556.1"/>
    </source>
</evidence>
<organism evidence="3 4">
    <name type="scientific">Helicobacter baculiformis</name>
    <dbReference type="NCBI Taxonomy" id="427351"/>
    <lineage>
        <taxon>Bacteria</taxon>
        <taxon>Pseudomonadati</taxon>
        <taxon>Campylobacterota</taxon>
        <taxon>Epsilonproteobacteria</taxon>
        <taxon>Campylobacterales</taxon>
        <taxon>Helicobacteraceae</taxon>
        <taxon>Helicobacter</taxon>
    </lineage>
</organism>
<dbReference type="RefSeq" id="WP_158653138.1">
    <property type="nucleotide sequence ID" value="NZ_FZMF01000069.1"/>
</dbReference>
<feature type="domain" description="Terminase large subunit gp17-like C-terminal" evidence="2">
    <location>
        <begin position="32"/>
        <end position="180"/>
    </location>
</feature>
<dbReference type="Proteomes" id="UP001595783">
    <property type="component" value="Unassembled WGS sequence"/>
</dbReference>
<gene>
    <name evidence="3" type="primary">terL</name>
    <name evidence="3" type="ORF">ACFOPX_03255</name>
</gene>
<keyword evidence="1" id="KW-1188">Viral release from host cell</keyword>
<keyword evidence="4" id="KW-1185">Reference proteome</keyword>
<dbReference type="InterPro" id="IPR035421">
    <property type="entry name" value="Terminase_6C"/>
</dbReference>
<proteinExistence type="predicted"/>
<reference evidence="4" key="1">
    <citation type="journal article" date="2019" name="Int. J. Syst. Evol. Microbiol.">
        <title>The Global Catalogue of Microorganisms (GCM) 10K type strain sequencing project: providing services to taxonomists for standard genome sequencing and annotation.</title>
        <authorList>
            <consortium name="The Broad Institute Genomics Platform"/>
            <consortium name="The Broad Institute Genome Sequencing Center for Infectious Disease"/>
            <person name="Wu L."/>
            <person name="Ma J."/>
        </authorList>
    </citation>
    <scope>NUCLEOTIDE SEQUENCE [LARGE SCALE GENOMIC DNA]</scope>
    <source>
        <strain evidence="4">CCUG 53816</strain>
    </source>
</reference>
<evidence type="ECO:0000313" key="4">
    <source>
        <dbReference type="Proteomes" id="UP001595783"/>
    </source>
</evidence>
<dbReference type="NCBIfam" id="TIGR01630">
    <property type="entry name" value="psiM2_ORF9"/>
    <property type="match status" value="1"/>
</dbReference>
<evidence type="ECO:0000259" key="2">
    <source>
        <dbReference type="Pfam" id="PF17289"/>
    </source>
</evidence>
<sequence>MSFKTPTNAKDAILGDFDTYQELPPCIDSIYMGIDPALGKAKGDFFAIALVHYVKEQRRYYARVHAYREKPDKMINIVLSTYAQCLSLTPYVKIGIEVVAFQAFFKDQLKKRAQELGLHFFKPVELKNSAHKEIRIDSLAPLLSGRTLLIDAYSHELISELESYPKSAHDDCLDALEMAMRIARDRSRLDYKALKRALGARKFKKGGL</sequence>